<proteinExistence type="predicted"/>
<reference evidence="2" key="1">
    <citation type="journal article" date="2020" name="mSystems">
        <title>Genome- and Community-Level Interaction Insights into Carbon Utilization and Element Cycling Functions of Hydrothermarchaeota in Hydrothermal Sediment.</title>
        <authorList>
            <person name="Zhou Z."/>
            <person name="Liu Y."/>
            <person name="Xu W."/>
            <person name="Pan J."/>
            <person name="Luo Z.H."/>
            <person name="Li M."/>
        </authorList>
    </citation>
    <scope>NUCLEOTIDE SEQUENCE</scope>
    <source>
        <strain evidence="2">SpSt-997</strain>
    </source>
</reference>
<dbReference type="AlphaFoldDB" id="A0A8J4HB78"/>
<evidence type="ECO:0000256" key="1">
    <source>
        <dbReference type="SAM" id="MobiDB-lite"/>
    </source>
</evidence>
<protein>
    <submittedName>
        <fullName evidence="2">Uncharacterized protein</fullName>
    </submittedName>
</protein>
<feature type="region of interest" description="Disordered" evidence="1">
    <location>
        <begin position="1"/>
        <end position="22"/>
    </location>
</feature>
<organism evidence="2">
    <name type="scientific">Acidicaldus sp</name>
    <dbReference type="NCBI Taxonomy" id="1872105"/>
    <lineage>
        <taxon>Bacteria</taxon>
        <taxon>Pseudomonadati</taxon>
        <taxon>Pseudomonadota</taxon>
        <taxon>Alphaproteobacteria</taxon>
        <taxon>Acetobacterales</taxon>
        <taxon>Acetobacteraceae</taxon>
        <taxon>Acidicaldus</taxon>
    </lineage>
</organism>
<comment type="caution">
    <text evidence="2">The sequence shown here is derived from an EMBL/GenBank/DDBJ whole genome shotgun (WGS) entry which is preliminary data.</text>
</comment>
<sequence>MDFQALSAAPRSFFGSDRRDGSLQQVQCPVARYREVFGSVADWIVYTDQVRHAAMSGRFALERLSTSPMKACSTPNARHSASWSG</sequence>
<evidence type="ECO:0000313" key="2">
    <source>
        <dbReference type="EMBL" id="HGC43670.1"/>
    </source>
</evidence>
<accession>A0A8J4HB78</accession>
<dbReference type="InterPro" id="IPR021266">
    <property type="entry name" value="Kdo_hydroxlase"/>
</dbReference>
<gene>
    <name evidence="2" type="ORF">ENY07_10690</name>
</gene>
<name>A0A8J4HB78_9PROT</name>
<dbReference type="Pfam" id="PF11004">
    <property type="entry name" value="Kdo_hydroxy"/>
    <property type="match status" value="1"/>
</dbReference>
<dbReference type="EMBL" id="DTQM01000203">
    <property type="protein sequence ID" value="HGC43670.1"/>
    <property type="molecule type" value="Genomic_DNA"/>
</dbReference>